<dbReference type="Proteomes" id="UP000276133">
    <property type="component" value="Unassembled WGS sequence"/>
</dbReference>
<comment type="caution">
    <text evidence="1">The sequence shown here is derived from an EMBL/GenBank/DDBJ whole genome shotgun (WGS) entry which is preliminary data.</text>
</comment>
<gene>
    <name evidence="1" type="ORF">BpHYR1_024350</name>
</gene>
<reference evidence="1 2" key="1">
    <citation type="journal article" date="2018" name="Sci. Rep.">
        <title>Genomic signatures of local adaptation to the degree of environmental predictability in rotifers.</title>
        <authorList>
            <person name="Franch-Gras L."/>
            <person name="Hahn C."/>
            <person name="Garcia-Roger E.M."/>
            <person name="Carmona M.J."/>
            <person name="Serra M."/>
            <person name="Gomez A."/>
        </authorList>
    </citation>
    <scope>NUCLEOTIDE SEQUENCE [LARGE SCALE GENOMIC DNA]</scope>
    <source>
        <strain evidence="1">HYR1</strain>
    </source>
</reference>
<organism evidence="1 2">
    <name type="scientific">Brachionus plicatilis</name>
    <name type="common">Marine rotifer</name>
    <name type="synonym">Brachionus muelleri</name>
    <dbReference type="NCBI Taxonomy" id="10195"/>
    <lineage>
        <taxon>Eukaryota</taxon>
        <taxon>Metazoa</taxon>
        <taxon>Spiralia</taxon>
        <taxon>Gnathifera</taxon>
        <taxon>Rotifera</taxon>
        <taxon>Eurotatoria</taxon>
        <taxon>Monogononta</taxon>
        <taxon>Pseudotrocha</taxon>
        <taxon>Ploima</taxon>
        <taxon>Brachionidae</taxon>
        <taxon>Brachionus</taxon>
    </lineage>
</organism>
<keyword evidence="2" id="KW-1185">Reference proteome</keyword>
<dbReference type="AlphaFoldDB" id="A0A3M7RZK0"/>
<accession>A0A3M7RZK0</accession>
<protein>
    <submittedName>
        <fullName evidence="1">Uncharacterized protein</fullName>
    </submittedName>
</protein>
<name>A0A3M7RZK0_BRAPC</name>
<proteinExistence type="predicted"/>
<evidence type="ECO:0000313" key="2">
    <source>
        <dbReference type="Proteomes" id="UP000276133"/>
    </source>
</evidence>
<dbReference type="EMBL" id="REGN01002327">
    <property type="protein sequence ID" value="RNA28859.1"/>
    <property type="molecule type" value="Genomic_DNA"/>
</dbReference>
<evidence type="ECO:0000313" key="1">
    <source>
        <dbReference type="EMBL" id="RNA28859.1"/>
    </source>
</evidence>
<sequence>MFKIFFVKAYENQSISFNLVDLHQILNLNNMTRIKTDKNNQFIIFNNQSYLKVTNYNKMTN</sequence>